<name>S8CH06_9LAMI</name>
<dbReference type="PRINTS" id="PR00892">
    <property type="entry name" value="RABGDI"/>
</dbReference>
<dbReference type="Gene3D" id="3.50.50.60">
    <property type="entry name" value="FAD/NAD(P)-binding domain"/>
    <property type="match status" value="2"/>
</dbReference>
<comment type="caution">
    <text evidence="3">The sequence shown here is derived from an EMBL/GenBank/DDBJ whole genome shotgun (WGS) entry which is preliminary data.</text>
</comment>
<evidence type="ECO:0000256" key="2">
    <source>
        <dbReference type="RuleBase" id="RU363124"/>
    </source>
</evidence>
<dbReference type="GO" id="GO:0016192">
    <property type="term" value="P:vesicle-mediated transport"/>
    <property type="evidence" value="ECO:0007669"/>
    <property type="project" value="TreeGrafter"/>
</dbReference>
<accession>S8CH06</accession>
<comment type="similarity">
    <text evidence="1 2">Belongs to the Rab GDI family.</text>
</comment>
<keyword evidence="4" id="KW-1185">Reference proteome</keyword>
<dbReference type="GO" id="GO:0005737">
    <property type="term" value="C:cytoplasm"/>
    <property type="evidence" value="ECO:0007669"/>
    <property type="project" value="TreeGrafter"/>
</dbReference>
<evidence type="ECO:0000313" key="3">
    <source>
        <dbReference type="EMBL" id="EPS66140.1"/>
    </source>
</evidence>
<dbReference type="GO" id="GO:0015031">
    <property type="term" value="P:protein transport"/>
    <property type="evidence" value="ECO:0007669"/>
    <property type="project" value="InterPro"/>
</dbReference>
<gene>
    <name evidence="3" type="ORF">M569_08637</name>
</gene>
<dbReference type="PANTHER" id="PTHR11787">
    <property type="entry name" value="RAB GDP-DISSOCIATION INHIBITOR"/>
    <property type="match status" value="1"/>
</dbReference>
<dbReference type="EMBL" id="AUSU01003839">
    <property type="protein sequence ID" value="EPS66140.1"/>
    <property type="molecule type" value="Genomic_DNA"/>
</dbReference>
<evidence type="ECO:0000313" key="4">
    <source>
        <dbReference type="Proteomes" id="UP000015453"/>
    </source>
</evidence>
<dbReference type="SUPFAM" id="SSF51905">
    <property type="entry name" value="FAD/NAD(P)-binding domain"/>
    <property type="match status" value="1"/>
</dbReference>
<organism evidence="3 4">
    <name type="scientific">Genlisea aurea</name>
    <dbReference type="NCBI Taxonomy" id="192259"/>
    <lineage>
        <taxon>Eukaryota</taxon>
        <taxon>Viridiplantae</taxon>
        <taxon>Streptophyta</taxon>
        <taxon>Embryophyta</taxon>
        <taxon>Tracheophyta</taxon>
        <taxon>Spermatophyta</taxon>
        <taxon>Magnoliopsida</taxon>
        <taxon>eudicotyledons</taxon>
        <taxon>Gunneridae</taxon>
        <taxon>Pentapetalae</taxon>
        <taxon>asterids</taxon>
        <taxon>lamiids</taxon>
        <taxon>Lamiales</taxon>
        <taxon>Lentibulariaceae</taxon>
        <taxon>Genlisea</taxon>
    </lineage>
</organism>
<proteinExistence type="inferred from homology"/>
<dbReference type="Pfam" id="PF00996">
    <property type="entry name" value="GDI"/>
    <property type="match status" value="1"/>
</dbReference>
<dbReference type="AlphaFoldDB" id="S8CH06"/>
<evidence type="ECO:0000256" key="1">
    <source>
        <dbReference type="ARBA" id="ARBA00005593"/>
    </source>
</evidence>
<reference evidence="3 4" key="1">
    <citation type="journal article" date="2013" name="BMC Genomics">
        <title>The miniature genome of a carnivorous plant Genlisea aurea contains a low number of genes and short non-coding sequences.</title>
        <authorList>
            <person name="Leushkin E.V."/>
            <person name="Sutormin R.A."/>
            <person name="Nabieva E.R."/>
            <person name="Penin A.A."/>
            <person name="Kondrashov A.S."/>
            <person name="Logacheva M.D."/>
        </authorList>
    </citation>
    <scope>NUCLEOTIDE SEQUENCE [LARGE SCALE GENOMIC DNA]</scope>
</reference>
<dbReference type="GO" id="GO:0007264">
    <property type="term" value="P:small GTPase-mediated signal transduction"/>
    <property type="evidence" value="ECO:0007669"/>
    <property type="project" value="InterPro"/>
</dbReference>
<dbReference type="PRINTS" id="PR00891">
    <property type="entry name" value="RABGDIREP"/>
</dbReference>
<dbReference type="InterPro" id="IPR000806">
    <property type="entry name" value="RabGDI"/>
</dbReference>
<dbReference type="OrthoDB" id="9446342at2759"/>
<dbReference type="PANTHER" id="PTHR11787:SF8">
    <property type="entry name" value="RAB GDP DISSOCIATION INHIBITOR"/>
    <property type="match status" value="1"/>
</dbReference>
<dbReference type="InterPro" id="IPR036188">
    <property type="entry name" value="FAD/NAD-bd_sf"/>
</dbReference>
<dbReference type="InterPro" id="IPR018203">
    <property type="entry name" value="GDP_dissociation_inhibitor"/>
</dbReference>
<sequence>MDEEYDVIVLGTGLKECILSGLLSVDGLKVLHMDRNDYYGGECTSLNLIQLWKRFRGSDQPPAHLGSSRDYNVDMIPKFIMANGELVRVLIHTDVTKYLSFKAVDGSFVYNKGKIHKVPATDMEALKSALMGIFEKRRARKFFIYVQDYNESDPKTHEGLDLTRITTREVIKKYGLDDNTVDFIGHALALHRDDRYLDEPALDTVKRMKLYADSLIRFAGGSPYIYPLYGLGELPQAFARLSAVYGGTYMLNKPECKV</sequence>
<dbReference type="Gene3D" id="3.30.519.10">
    <property type="entry name" value="Guanine Nucleotide Dissociation Inhibitor, domain 2"/>
    <property type="match status" value="1"/>
</dbReference>
<dbReference type="GO" id="GO:0005093">
    <property type="term" value="F:Rab GDP-dissociation inhibitor activity"/>
    <property type="evidence" value="ECO:0007669"/>
    <property type="project" value="InterPro"/>
</dbReference>
<protein>
    <recommendedName>
        <fullName evidence="2">Guanosine nucleotide diphosphate dissociation inhibitor</fullName>
    </recommendedName>
</protein>
<dbReference type="Proteomes" id="UP000015453">
    <property type="component" value="Unassembled WGS sequence"/>
</dbReference>